<dbReference type="Proteomes" id="UP000054783">
    <property type="component" value="Unassembled WGS sequence"/>
</dbReference>
<evidence type="ECO:0000313" key="1">
    <source>
        <dbReference type="EMBL" id="KRY20296.1"/>
    </source>
</evidence>
<organism evidence="1 2">
    <name type="scientific">Trichinella patagoniensis</name>
    <dbReference type="NCBI Taxonomy" id="990121"/>
    <lineage>
        <taxon>Eukaryota</taxon>
        <taxon>Metazoa</taxon>
        <taxon>Ecdysozoa</taxon>
        <taxon>Nematoda</taxon>
        <taxon>Enoplea</taxon>
        <taxon>Dorylaimia</taxon>
        <taxon>Trichinellida</taxon>
        <taxon>Trichinellidae</taxon>
        <taxon>Trichinella</taxon>
    </lineage>
</organism>
<comment type="caution">
    <text evidence="1">The sequence shown here is derived from an EMBL/GenBank/DDBJ whole genome shotgun (WGS) entry which is preliminary data.</text>
</comment>
<accession>A0A0V1A645</accession>
<keyword evidence="2" id="KW-1185">Reference proteome</keyword>
<gene>
    <name evidence="1" type="ORF">T12_6507</name>
</gene>
<sequence length="192" mass="22156">METIETWDTDGTFKLLIIHSIVASKLVPVVCCYVRVKILANKTLINKAAALRVSLYPQTEISHVVRCFIICTAQLPDDDRTVRFTLTNLIQMWCQTLNQDAFLRTHTVIYWLSICSLVWKLEKEMPVYKLIYTGKRRKCWGIQKYVLNVQHVFLDKEGCCGAVWTDLEVPAGIDRKDQVENCQVNEHMAYVG</sequence>
<dbReference type="EMBL" id="JYDQ01000026">
    <property type="protein sequence ID" value="KRY20296.1"/>
    <property type="molecule type" value="Genomic_DNA"/>
</dbReference>
<dbReference type="AlphaFoldDB" id="A0A0V1A645"/>
<reference evidence="1 2" key="1">
    <citation type="submission" date="2015-01" db="EMBL/GenBank/DDBJ databases">
        <title>Evolution of Trichinella species and genotypes.</title>
        <authorList>
            <person name="Korhonen P.K."/>
            <person name="Edoardo P."/>
            <person name="Giuseppe L.R."/>
            <person name="Gasser R.B."/>
        </authorList>
    </citation>
    <scope>NUCLEOTIDE SEQUENCE [LARGE SCALE GENOMIC DNA]</scope>
    <source>
        <strain evidence="1">ISS2496</strain>
    </source>
</reference>
<name>A0A0V1A645_9BILA</name>
<proteinExistence type="predicted"/>
<evidence type="ECO:0000313" key="2">
    <source>
        <dbReference type="Proteomes" id="UP000054783"/>
    </source>
</evidence>
<protein>
    <submittedName>
        <fullName evidence="1">Uncharacterized protein</fullName>
    </submittedName>
</protein>